<dbReference type="AlphaFoldDB" id="A0A226E0D6"/>
<accession>A0A226E0D6</accession>
<name>A0A226E0D6_FOLCA</name>
<evidence type="ECO:0000256" key="2">
    <source>
        <dbReference type="ARBA" id="ARBA00022801"/>
    </source>
</evidence>
<reference evidence="4 5" key="1">
    <citation type="submission" date="2015-12" db="EMBL/GenBank/DDBJ databases">
        <title>The genome of Folsomia candida.</title>
        <authorList>
            <person name="Faddeeva A."/>
            <person name="Derks M.F."/>
            <person name="Anvar Y."/>
            <person name="Smit S."/>
            <person name="Van Straalen N."/>
            <person name="Roelofs D."/>
        </authorList>
    </citation>
    <scope>NUCLEOTIDE SEQUENCE [LARGE SCALE GENOMIC DNA]</scope>
    <source>
        <strain evidence="4 5">VU population</strain>
        <tissue evidence="4">Whole body</tissue>
    </source>
</reference>
<dbReference type="OMA" id="FWISKPI"/>
<evidence type="ECO:0000256" key="3">
    <source>
        <dbReference type="SAM" id="Phobius"/>
    </source>
</evidence>
<dbReference type="Proteomes" id="UP000198287">
    <property type="component" value="Unassembled WGS sequence"/>
</dbReference>
<feature type="transmembrane region" description="Helical" evidence="3">
    <location>
        <begin position="28"/>
        <end position="50"/>
    </location>
</feature>
<organism evidence="4 5">
    <name type="scientific">Folsomia candida</name>
    <name type="common">Springtail</name>
    <dbReference type="NCBI Taxonomy" id="158441"/>
    <lineage>
        <taxon>Eukaryota</taxon>
        <taxon>Metazoa</taxon>
        <taxon>Ecdysozoa</taxon>
        <taxon>Arthropoda</taxon>
        <taxon>Hexapoda</taxon>
        <taxon>Collembola</taxon>
        <taxon>Entomobryomorpha</taxon>
        <taxon>Isotomoidea</taxon>
        <taxon>Isotomidae</taxon>
        <taxon>Proisotominae</taxon>
        <taxon>Folsomia</taxon>
    </lineage>
</organism>
<dbReference type="STRING" id="158441.A0A226E0D6"/>
<evidence type="ECO:0000313" key="4">
    <source>
        <dbReference type="EMBL" id="OXA50760.1"/>
    </source>
</evidence>
<dbReference type="Pfam" id="PF03265">
    <property type="entry name" value="DNase_II"/>
    <property type="match status" value="1"/>
</dbReference>
<protein>
    <submittedName>
        <fullName evidence="4">Deoxyribonuclease-2-alpha</fullName>
    </submittedName>
</protein>
<keyword evidence="3" id="KW-0812">Transmembrane</keyword>
<proteinExistence type="inferred from homology"/>
<dbReference type="PANTHER" id="PTHR10858:SF23">
    <property type="entry name" value="DEOXYRIBONUCLEASE II"/>
    <property type="match status" value="1"/>
</dbReference>
<sequence>MCILFAIMTIHNGYKNHHHHQHHLVQKLFFLFALVIIYTTSCITATRIGVNRHGGGNEAVKCKDDSGNDVDWFIAYKFPKIHDSANPYIRQGLGYAFVLPGQSDWQVSVGKGIDNPDSLVGWTLRPLFHEDVNTTTNLAYIAYNDQPPTGPTIDSGGHTKGVIITKYQGGLWLQHSVPHFPNLQDKYSYPKTGENNGQVFHCLTLELDQVDNVGNILEFTKPHVFNFSIPDELGKSLPNLEKVVRHGHAKLAEIMMSLDAADYYQFVDLYNNSATNGNNDAYYTYKTKSDLNYQVVQIKNADRVLDCYAKGPSFHEEIYSGWIAGSLKSELDVQSWLNGPNPYPSNCTSSSTKVYNIEDKDVAGVRFSTHHDHAKWAVATQRPVVCIGDLNRMEHQTKRGGTVNCFTEKAVWKIFKGMVVTTQPCPKPKKLAKLSKIKLRS</sequence>
<dbReference type="PANTHER" id="PTHR10858">
    <property type="entry name" value="DEOXYRIBONUCLEASE II"/>
    <property type="match status" value="1"/>
</dbReference>
<keyword evidence="2" id="KW-0378">Hydrolase</keyword>
<gene>
    <name evidence="4" type="ORF">Fcan01_14661</name>
</gene>
<evidence type="ECO:0000313" key="5">
    <source>
        <dbReference type="Proteomes" id="UP000198287"/>
    </source>
</evidence>
<dbReference type="CDD" id="cd09120">
    <property type="entry name" value="PLDc_DNaseII_1"/>
    <property type="match status" value="1"/>
</dbReference>
<dbReference type="InterPro" id="IPR004947">
    <property type="entry name" value="DNase_II"/>
</dbReference>
<keyword evidence="5" id="KW-1185">Reference proteome</keyword>
<dbReference type="GO" id="GO:0004531">
    <property type="term" value="F:deoxyribonuclease II activity"/>
    <property type="evidence" value="ECO:0007669"/>
    <property type="project" value="InterPro"/>
</dbReference>
<dbReference type="EMBL" id="LNIX01000008">
    <property type="protein sequence ID" value="OXA50760.1"/>
    <property type="molecule type" value="Genomic_DNA"/>
</dbReference>
<dbReference type="GO" id="GO:0006309">
    <property type="term" value="P:apoptotic DNA fragmentation"/>
    <property type="evidence" value="ECO:0007669"/>
    <property type="project" value="TreeGrafter"/>
</dbReference>
<dbReference type="OrthoDB" id="10261598at2759"/>
<evidence type="ECO:0000256" key="1">
    <source>
        <dbReference type="ARBA" id="ARBA00007527"/>
    </source>
</evidence>
<comment type="caution">
    <text evidence="4">The sequence shown here is derived from an EMBL/GenBank/DDBJ whole genome shotgun (WGS) entry which is preliminary data.</text>
</comment>
<comment type="similarity">
    <text evidence="1">Belongs to the DNase II family.</text>
</comment>
<keyword evidence="3" id="KW-1133">Transmembrane helix</keyword>
<keyword evidence="3" id="KW-0472">Membrane</keyword>